<feature type="transmembrane region" description="Helical" evidence="2">
    <location>
        <begin position="6"/>
        <end position="30"/>
    </location>
</feature>
<feature type="region of interest" description="Disordered" evidence="1">
    <location>
        <begin position="300"/>
        <end position="326"/>
    </location>
</feature>
<keyword evidence="2" id="KW-0472">Membrane</keyword>
<feature type="transmembrane region" description="Helical" evidence="2">
    <location>
        <begin position="42"/>
        <end position="64"/>
    </location>
</feature>
<feature type="transmembrane region" description="Helical" evidence="2">
    <location>
        <begin position="188"/>
        <end position="212"/>
    </location>
</feature>
<feature type="transmembrane region" description="Helical" evidence="2">
    <location>
        <begin position="112"/>
        <end position="136"/>
    </location>
</feature>
<keyword evidence="2" id="KW-1133">Transmembrane helix</keyword>
<dbReference type="AlphaFoldDB" id="A0A9P5U1H4"/>
<dbReference type="PANTHER" id="PTHR40465">
    <property type="entry name" value="CHROMOSOME 1, WHOLE GENOME SHOTGUN SEQUENCE"/>
    <property type="match status" value="1"/>
</dbReference>
<gene>
    <name evidence="3" type="ORF">BDP27DRAFT_1451541</name>
</gene>
<dbReference type="PANTHER" id="PTHR40465:SF1">
    <property type="entry name" value="DUF6534 DOMAIN-CONTAINING PROTEIN"/>
    <property type="match status" value="1"/>
</dbReference>
<feature type="transmembrane region" description="Helical" evidence="2">
    <location>
        <begin position="84"/>
        <end position="105"/>
    </location>
</feature>
<sequence>MSDLPFLLAGSCINILFYGTEVGLGSFYFLNSPPNPLFRWSLGISLLIDTVCTVVVCYNVYFYFLSGSTDLLSSRLNEPWTLPITILCTYSAAMVEEVFFIHRFWKITHNKLVTLVACFLMISHLSVHWILVIDLFTTQAVTMFNTNLTIIGNALCAATDVFIAVVMLHTTSTIKTTFIGTQSLLRRISIQSMACGITTSVSTILVLSLFLTDNTKPCTVLFDILGRLYTLTILFNYFMLRKSMANANAVTVEPTTVNRPQTVAFRQTYAPRTFTIPPVELTSIHESGLHELTSIYETSSGSVPHASTKSSQNIFPVDGSGSTAPF</sequence>
<dbReference type="OrthoDB" id="2989042at2759"/>
<comment type="caution">
    <text evidence="3">The sequence shown here is derived from an EMBL/GenBank/DDBJ whole genome shotgun (WGS) entry which is preliminary data.</text>
</comment>
<evidence type="ECO:0000313" key="4">
    <source>
        <dbReference type="Proteomes" id="UP000772434"/>
    </source>
</evidence>
<protein>
    <submittedName>
        <fullName evidence="3">Uncharacterized protein</fullName>
    </submittedName>
</protein>
<evidence type="ECO:0000313" key="3">
    <source>
        <dbReference type="EMBL" id="KAF9062896.1"/>
    </source>
</evidence>
<keyword evidence="2" id="KW-0812">Transmembrane</keyword>
<feature type="transmembrane region" description="Helical" evidence="2">
    <location>
        <begin position="224"/>
        <end position="240"/>
    </location>
</feature>
<keyword evidence="4" id="KW-1185">Reference proteome</keyword>
<organism evidence="3 4">
    <name type="scientific">Rhodocollybia butyracea</name>
    <dbReference type="NCBI Taxonomy" id="206335"/>
    <lineage>
        <taxon>Eukaryota</taxon>
        <taxon>Fungi</taxon>
        <taxon>Dikarya</taxon>
        <taxon>Basidiomycota</taxon>
        <taxon>Agaricomycotina</taxon>
        <taxon>Agaricomycetes</taxon>
        <taxon>Agaricomycetidae</taxon>
        <taxon>Agaricales</taxon>
        <taxon>Marasmiineae</taxon>
        <taxon>Omphalotaceae</taxon>
        <taxon>Rhodocollybia</taxon>
    </lineage>
</organism>
<dbReference type="Proteomes" id="UP000772434">
    <property type="component" value="Unassembled WGS sequence"/>
</dbReference>
<feature type="transmembrane region" description="Helical" evidence="2">
    <location>
        <begin position="148"/>
        <end position="168"/>
    </location>
</feature>
<evidence type="ECO:0000256" key="1">
    <source>
        <dbReference type="SAM" id="MobiDB-lite"/>
    </source>
</evidence>
<accession>A0A9P5U1H4</accession>
<name>A0A9P5U1H4_9AGAR</name>
<reference evidence="3" key="1">
    <citation type="submission" date="2020-11" db="EMBL/GenBank/DDBJ databases">
        <authorList>
            <consortium name="DOE Joint Genome Institute"/>
            <person name="Ahrendt S."/>
            <person name="Riley R."/>
            <person name="Andreopoulos W."/>
            <person name="Labutti K."/>
            <person name="Pangilinan J."/>
            <person name="Ruiz-Duenas F.J."/>
            <person name="Barrasa J.M."/>
            <person name="Sanchez-Garcia M."/>
            <person name="Camarero S."/>
            <person name="Miyauchi S."/>
            <person name="Serrano A."/>
            <person name="Linde D."/>
            <person name="Babiker R."/>
            <person name="Drula E."/>
            <person name="Ayuso-Fernandez I."/>
            <person name="Pacheco R."/>
            <person name="Padilla G."/>
            <person name="Ferreira P."/>
            <person name="Barriuso J."/>
            <person name="Kellner H."/>
            <person name="Castanera R."/>
            <person name="Alfaro M."/>
            <person name="Ramirez L."/>
            <person name="Pisabarro A.G."/>
            <person name="Kuo A."/>
            <person name="Tritt A."/>
            <person name="Lipzen A."/>
            <person name="He G."/>
            <person name="Yan M."/>
            <person name="Ng V."/>
            <person name="Cullen D."/>
            <person name="Martin F."/>
            <person name="Rosso M.-N."/>
            <person name="Henrissat B."/>
            <person name="Hibbett D."/>
            <person name="Martinez A.T."/>
            <person name="Grigoriev I.V."/>
        </authorList>
    </citation>
    <scope>NUCLEOTIDE SEQUENCE</scope>
    <source>
        <strain evidence="3">AH 40177</strain>
    </source>
</reference>
<proteinExistence type="predicted"/>
<evidence type="ECO:0000256" key="2">
    <source>
        <dbReference type="SAM" id="Phobius"/>
    </source>
</evidence>
<dbReference type="EMBL" id="JADNRY010000159">
    <property type="protein sequence ID" value="KAF9062896.1"/>
    <property type="molecule type" value="Genomic_DNA"/>
</dbReference>